<feature type="transmembrane region" description="Helical" evidence="6">
    <location>
        <begin position="42"/>
        <end position="60"/>
    </location>
</feature>
<evidence type="ECO:0000256" key="2">
    <source>
        <dbReference type="ARBA" id="ARBA00022448"/>
    </source>
</evidence>
<feature type="transmembrane region" description="Helical" evidence="6">
    <location>
        <begin position="138"/>
        <end position="158"/>
    </location>
</feature>
<feature type="transmembrane region" description="Helical" evidence="6">
    <location>
        <begin position="360"/>
        <end position="384"/>
    </location>
</feature>
<keyword evidence="4 6" id="KW-1133">Transmembrane helix</keyword>
<keyword evidence="2" id="KW-0813">Transport</keyword>
<dbReference type="GO" id="GO:0005886">
    <property type="term" value="C:plasma membrane"/>
    <property type="evidence" value="ECO:0007669"/>
    <property type="project" value="UniProtKB-SubCell"/>
</dbReference>
<dbReference type="Proteomes" id="UP000320244">
    <property type="component" value="Unassembled WGS sequence"/>
</dbReference>
<feature type="transmembrane region" description="Helical" evidence="6">
    <location>
        <begin position="405"/>
        <end position="424"/>
    </location>
</feature>
<feature type="transmembrane region" description="Helical" evidence="6">
    <location>
        <begin position="225"/>
        <end position="243"/>
    </location>
</feature>
<feature type="domain" description="Major facilitator superfamily (MFS) profile" evidence="7">
    <location>
        <begin position="6"/>
        <end position="462"/>
    </location>
</feature>
<evidence type="ECO:0000313" key="8">
    <source>
        <dbReference type="EMBL" id="TWP36890.1"/>
    </source>
</evidence>
<dbReference type="InterPro" id="IPR011701">
    <property type="entry name" value="MFS"/>
</dbReference>
<evidence type="ECO:0000313" key="9">
    <source>
        <dbReference type="Proteomes" id="UP000320244"/>
    </source>
</evidence>
<keyword evidence="9" id="KW-1185">Reference proteome</keyword>
<protein>
    <submittedName>
        <fullName evidence="8">MFS transporter</fullName>
    </submittedName>
</protein>
<keyword evidence="3 6" id="KW-0812">Transmembrane</keyword>
<evidence type="ECO:0000256" key="3">
    <source>
        <dbReference type="ARBA" id="ARBA00022692"/>
    </source>
</evidence>
<dbReference type="SUPFAM" id="SSF103473">
    <property type="entry name" value="MFS general substrate transporter"/>
    <property type="match status" value="1"/>
</dbReference>
<reference evidence="8 9" key="1">
    <citation type="submission" date="2019-05" db="EMBL/GenBank/DDBJ databases">
        <authorList>
            <person name="Lee S.D."/>
        </authorList>
    </citation>
    <scope>NUCLEOTIDE SEQUENCE [LARGE SCALE GENOMIC DNA]</scope>
    <source>
        <strain evidence="8 9">C5-26</strain>
    </source>
</reference>
<evidence type="ECO:0000256" key="6">
    <source>
        <dbReference type="SAM" id="Phobius"/>
    </source>
</evidence>
<dbReference type="PANTHER" id="PTHR42718:SF9">
    <property type="entry name" value="MAJOR FACILITATOR SUPERFAMILY MULTIDRUG TRANSPORTER MFSC"/>
    <property type="match status" value="1"/>
</dbReference>
<proteinExistence type="predicted"/>
<keyword evidence="5 6" id="KW-0472">Membrane</keyword>
<comment type="caution">
    <text evidence="8">The sequence shown here is derived from an EMBL/GenBank/DDBJ whole genome shotgun (WGS) entry which is preliminary data.</text>
</comment>
<dbReference type="InterPro" id="IPR020846">
    <property type="entry name" value="MFS_dom"/>
</dbReference>
<comment type="subcellular location">
    <subcellularLocation>
        <location evidence="1">Cell membrane</location>
        <topology evidence="1">Multi-pass membrane protein</topology>
    </subcellularLocation>
</comment>
<dbReference type="OrthoDB" id="4484751at2"/>
<accession>A0A563E2Y0</accession>
<evidence type="ECO:0000256" key="4">
    <source>
        <dbReference type="ARBA" id="ARBA00022989"/>
    </source>
</evidence>
<dbReference type="Gene3D" id="1.20.1720.10">
    <property type="entry name" value="Multidrug resistance protein D"/>
    <property type="match status" value="1"/>
</dbReference>
<dbReference type="Gene3D" id="1.20.1250.20">
    <property type="entry name" value="MFS general substrate transporter like domains"/>
    <property type="match status" value="1"/>
</dbReference>
<reference evidence="8 9" key="2">
    <citation type="submission" date="2019-08" db="EMBL/GenBank/DDBJ databases">
        <title>Jejuicoccus antrihumi gen. nov., sp. nov., a new member of the family Dermacoccaceae isolated from a cave.</title>
        <authorList>
            <person name="Schumann P."/>
            <person name="Kim I.S."/>
        </authorList>
    </citation>
    <scope>NUCLEOTIDE SEQUENCE [LARGE SCALE GENOMIC DNA]</scope>
    <source>
        <strain evidence="8 9">C5-26</strain>
    </source>
</reference>
<dbReference type="PANTHER" id="PTHR42718">
    <property type="entry name" value="MAJOR FACILITATOR SUPERFAMILY MULTIDRUG TRANSPORTER MFSC"/>
    <property type="match status" value="1"/>
</dbReference>
<dbReference type="EMBL" id="VCQV01000009">
    <property type="protein sequence ID" value="TWP36890.1"/>
    <property type="molecule type" value="Genomic_DNA"/>
</dbReference>
<gene>
    <name evidence="8" type="ORF">FGL98_08850</name>
</gene>
<organism evidence="8 9">
    <name type="scientific">Leekyejoonella antrihumi</name>
    <dbReference type="NCBI Taxonomy" id="1660198"/>
    <lineage>
        <taxon>Bacteria</taxon>
        <taxon>Bacillati</taxon>
        <taxon>Actinomycetota</taxon>
        <taxon>Actinomycetes</taxon>
        <taxon>Micrococcales</taxon>
        <taxon>Dermacoccaceae</taxon>
        <taxon>Leekyejoonella</taxon>
    </lineage>
</organism>
<dbReference type="InterPro" id="IPR036259">
    <property type="entry name" value="MFS_trans_sf"/>
</dbReference>
<evidence type="ECO:0000259" key="7">
    <source>
        <dbReference type="PROSITE" id="PS50850"/>
    </source>
</evidence>
<feature type="transmembrane region" description="Helical" evidence="6">
    <location>
        <begin position="96"/>
        <end position="117"/>
    </location>
</feature>
<sequence length="478" mass="49380">MTLRRVVGLLVCVELVSGVLQGYYTPIYSDIAHHLSIHDADVNWFEAAQLVVSAIAVPVLARMGDLIGHRKVLLITSALTALASWAVAFAPSFSSFLVAWALQGFYVVWLPMEVSIIHSRTARSGAQSRLTRRATATLVAALETGVIVGALVSGAIVGPVGITFVLMIPAVAVTGCFAVVWFGIRDTARTSAGRLDLRGVSMVVVVLALVMAGLIFIRLHGAGSVLAWLLILAGLLMLVPFGRMEAATEEPLIDVRLLRDARQWPVQLTSFLFGMSVLGAQIPLSTFARTDPTVTGYGLGASASFVSVLVGAYVITMLVGALCLPYAARRLGPRGALIAACTLVALGYGMWIVMHNGLAAAVTNMCVIGAGSGALVAALPAAAASAAPAGRTGFVTGMTNTTKTIGGAIASAVFAIALATTGSLDTDTAHAPLSGYLWIWSVCAGTALLAAVALLLVPRGSFADPAEVIGTTVSRVSG</sequence>
<feature type="transmembrane region" description="Helical" evidence="6">
    <location>
        <begin position="336"/>
        <end position="354"/>
    </location>
</feature>
<evidence type="ECO:0000256" key="1">
    <source>
        <dbReference type="ARBA" id="ARBA00004651"/>
    </source>
</evidence>
<feature type="transmembrane region" description="Helical" evidence="6">
    <location>
        <begin position="196"/>
        <end position="219"/>
    </location>
</feature>
<dbReference type="PROSITE" id="PS50850">
    <property type="entry name" value="MFS"/>
    <property type="match status" value="1"/>
</dbReference>
<dbReference type="AlphaFoldDB" id="A0A563E2Y0"/>
<dbReference type="Pfam" id="PF07690">
    <property type="entry name" value="MFS_1"/>
    <property type="match status" value="1"/>
</dbReference>
<feature type="transmembrane region" description="Helical" evidence="6">
    <location>
        <begin position="264"/>
        <end position="284"/>
    </location>
</feature>
<dbReference type="GO" id="GO:0022857">
    <property type="term" value="F:transmembrane transporter activity"/>
    <property type="evidence" value="ECO:0007669"/>
    <property type="project" value="InterPro"/>
</dbReference>
<feature type="transmembrane region" description="Helical" evidence="6">
    <location>
        <begin position="304"/>
        <end position="324"/>
    </location>
</feature>
<evidence type="ECO:0000256" key="5">
    <source>
        <dbReference type="ARBA" id="ARBA00023136"/>
    </source>
</evidence>
<feature type="transmembrane region" description="Helical" evidence="6">
    <location>
        <begin position="436"/>
        <end position="457"/>
    </location>
</feature>
<name>A0A563E2Y0_9MICO</name>
<feature type="transmembrane region" description="Helical" evidence="6">
    <location>
        <begin position="72"/>
        <end position="90"/>
    </location>
</feature>
<feature type="transmembrane region" description="Helical" evidence="6">
    <location>
        <begin position="164"/>
        <end position="184"/>
    </location>
</feature>